<keyword evidence="7 9" id="KW-0472">Membrane</keyword>
<dbReference type="Proteomes" id="UP001652621">
    <property type="component" value="Unplaced"/>
</dbReference>
<feature type="transmembrane region" description="Helical" evidence="11">
    <location>
        <begin position="194"/>
        <end position="213"/>
    </location>
</feature>
<keyword evidence="6 11" id="KW-1133">Transmembrane helix</keyword>
<feature type="transmembrane region" description="Helical" evidence="11">
    <location>
        <begin position="152"/>
        <end position="173"/>
    </location>
</feature>
<evidence type="ECO:0000256" key="9">
    <source>
        <dbReference type="PIRNR" id="PIRNR000439"/>
    </source>
</evidence>
<comment type="subcellular location">
    <subcellularLocation>
        <location evidence="1 9">Endoplasmic reticulum membrane</location>
        <topology evidence="1 9">Multi-pass membrane protein</topology>
    </subcellularLocation>
</comment>
<dbReference type="GeneID" id="131801360"/>
<comment type="similarity">
    <text evidence="2 9">Belongs to the membrane-bound acyltransferase family. Sterol o-acyltransferase subfamily.</text>
</comment>
<evidence type="ECO:0000256" key="1">
    <source>
        <dbReference type="ARBA" id="ARBA00004477"/>
    </source>
</evidence>
<feature type="transmembrane region" description="Helical" evidence="11">
    <location>
        <begin position="233"/>
        <end position="253"/>
    </location>
</feature>
<dbReference type="PANTHER" id="PTHR10408">
    <property type="entry name" value="STEROL O-ACYLTRANSFERASE"/>
    <property type="match status" value="1"/>
</dbReference>
<protein>
    <recommendedName>
        <fullName evidence="9">O-acyltransferase</fullName>
    </recommendedName>
</protein>
<evidence type="ECO:0000256" key="4">
    <source>
        <dbReference type="ARBA" id="ARBA00022692"/>
    </source>
</evidence>
<feature type="transmembrane region" description="Helical" evidence="11">
    <location>
        <begin position="487"/>
        <end position="506"/>
    </location>
</feature>
<name>A0ABM3UQV7_MUSDO</name>
<reference evidence="13" key="1">
    <citation type="submission" date="2025-08" db="UniProtKB">
        <authorList>
            <consortium name="RefSeq"/>
        </authorList>
    </citation>
    <scope>IDENTIFICATION</scope>
    <source>
        <strain evidence="13">Aabys</strain>
        <tissue evidence="13">Whole body</tissue>
    </source>
</reference>
<evidence type="ECO:0000256" key="10">
    <source>
        <dbReference type="SAM" id="MobiDB-lite"/>
    </source>
</evidence>
<evidence type="ECO:0000256" key="8">
    <source>
        <dbReference type="ARBA" id="ARBA00023315"/>
    </source>
</evidence>
<keyword evidence="8 9" id="KW-0012">Acyltransferase</keyword>
<dbReference type="Pfam" id="PF03062">
    <property type="entry name" value="MBOAT"/>
    <property type="match status" value="1"/>
</dbReference>
<dbReference type="InterPro" id="IPR014371">
    <property type="entry name" value="Oat_ACAT_DAG_ARE"/>
</dbReference>
<organism evidence="12 13">
    <name type="scientific">Musca domestica</name>
    <name type="common">House fly</name>
    <dbReference type="NCBI Taxonomy" id="7370"/>
    <lineage>
        <taxon>Eukaryota</taxon>
        <taxon>Metazoa</taxon>
        <taxon>Ecdysozoa</taxon>
        <taxon>Arthropoda</taxon>
        <taxon>Hexapoda</taxon>
        <taxon>Insecta</taxon>
        <taxon>Pterygota</taxon>
        <taxon>Neoptera</taxon>
        <taxon>Endopterygota</taxon>
        <taxon>Diptera</taxon>
        <taxon>Brachycera</taxon>
        <taxon>Muscomorpha</taxon>
        <taxon>Muscoidea</taxon>
        <taxon>Muscidae</taxon>
        <taxon>Musca</taxon>
    </lineage>
</organism>
<evidence type="ECO:0000313" key="12">
    <source>
        <dbReference type="Proteomes" id="UP001652621"/>
    </source>
</evidence>
<evidence type="ECO:0000256" key="6">
    <source>
        <dbReference type="ARBA" id="ARBA00022989"/>
    </source>
</evidence>
<accession>A0ABM3UQV7</accession>
<feature type="transmembrane region" description="Helical" evidence="11">
    <location>
        <begin position="518"/>
        <end position="536"/>
    </location>
</feature>
<evidence type="ECO:0000256" key="5">
    <source>
        <dbReference type="ARBA" id="ARBA00022824"/>
    </source>
</evidence>
<evidence type="ECO:0000256" key="2">
    <source>
        <dbReference type="ARBA" id="ARBA00009010"/>
    </source>
</evidence>
<gene>
    <name evidence="13" type="primary">LOC131801360</name>
</gene>
<dbReference type="InterPro" id="IPR004299">
    <property type="entry name" value="MBOAT_fam"/>
</dbReference>
<evidence type="ECO:0000313" key="13">
    <source>
        <dbReference type="RefSeq" id="XP_058975916.1"/>
    </source>
</evidence>
<keyword evidence="3 9" id="KW-0808">Transferase</keyword>
<keyword evidence="12" id="KW-1185">Reference proteome</keyword>
<evidence type="ECO:0000256" key="3">
    <source>
        <dbReference type="ARBA" id="ARBA00022679"/>
    </source>
</evidence>
<evidence type="ECO:0000256" key="7">
    <source>
        <dbReference type="ARBA" id="ARBA00023136"/>
    </source>
</evidence>
<dbReference type="PIRSF" id="PIRSF000439">
    <property type="entry name" value="Oat_ACAT_DAG_ARE"/>
    <property type="match status" value="1"/>
</dbReference>
<proteinExistence type="inferred from homology"/>
<sequence length="566" mass="66431">MVANSERNGIPSDQCIQNGTVPPRNYDAELHLVRHKLEAFHSNLLDEVQQRMSDIVNDLEKDLRQHELQIREFQNPITTVTGTNPILEFHENNKDSYEERYSDRRRKDANRMSGKSREEQNKQFLKKFPEKVFQSRESYLTTLMQVGHIRTIYNIFIVGFVFYLIQNVLLEYLANGRMTLGAGIFQTGFTNLHYAFGVWLVLNAYTCSVYYALKIWSNVRSKLHQHETLQSLWSSLCLMGYILGVFMCLYLPAKYCFKLDIKYASATALLMETLRLVMKQHAFVRTICGRVMRGKLKSGDTSDSPTTIPPFSRYFYYLFAPTFLYRDSYPRTSCIRWRFVAARFVECVAYVFLFAFLMENHLKPGLGNFGKMELNAALLVRTLFQLQMTSMIMLLSGFYFLLHSWSNLTAELLRFGDRMFYRDWWTSGDIFEYFRKWNILVGDWLYEYIFKDFYLYVFKGSTAACGMAVFVISAIAHEYFIDISLRLFFPLLAIQFIASAFSLSHITKRMSKNMGNLIFWFFLFLGNAFDFLFYVAEFYTKENCPKASYESWSDLLLPHLLSCKVK</sequence>
<dbReference type="PANTHER" id="PTHR10408:SF8">
    <property type="entry name" value="O-ACYLTRANSFERASE"/>
    <property type="match status" value="1"/>
</dbReference>
<feature type="region of interest" description="Disordered" evidence="10">
    <location>
        <begin position="91"/>
        <end position="120"/>
    </location>
</feature>
<keyword evidence="5 9" id="KW-0256">Endoplasmic reticulum</keyword>
<feature type="transmembrane region" description="Helical" evidence="11">
    <location>
        <begin position="340"/>
        <end position="358"/>
    </location>
</feature>
<feature type="transmembrane region" description="Helical" evidence="11">
    <location>
        <begin position="378"/>
        <end position="402"/>
    </location>
</feature>
<feature type="region of interest" description="Disordered" evidence="10">
    <location>
        <begin position="1"/>
        <end position="21"/>
    </location>
</feature>
<dbReference type="RefSeq" id="XP_058975916.1">
    <property type="nucleotide sequence ID" value="XM_059119933.1"/>
</dbReference>
<keyword evidence="4 11" id="KW-0812">Transmembrane</keyword>
<evidence type="ECO:0000256" key="11">
    <source>
        <dbReference type="SAM" id="Phobius"/>
    </source>
</evidence>
<feature type="transmembrane region" description="Helical" evidence="11">
    <location>
        <begin position="453"/>
        <end position="475"/>
    </location>
</feature>